<dbReference type="PROSITE" id="PS51162">
    <property type="entry name" value="THYROGLOBULIN_1_2"/>
    <property type="match status" value="1"/>
</dbReference>
<feature type="chain" id="PRO_5044553654" evidence="8">
    <location>
        <begin position="23"/>
        <end position="321"/>
    </location>
</feature>
<feature type="signal peptide" evidence="8">
    <location>
        <begin position="1"/>
        <end position="22"/>
    </location>
</feature>
<evidence type="ECO:0000313" key="12">
    <source>
        <dbReference type="WBParaSite" id="TCNE_0001689601-mRNA-1"/>
    </source>
</evidence>
<evidence type="ECO:0000256" key="2">
    <source>
        <dbReference type="ARBA" id="ARBA00022525"/>
    </source>
</evidence>
<keyword evidence="6" id="KW-0325">Glycoprotein</keyword>
<dbReference type="InterPro" id="IPR051950">
    <property type="entry name" value="Dev_reg/Prot_inhib"/>
</dbReference>
<dbReference type="AlphaFoldDB" id="A0A183V825"/>
<keyword evidence="3" id="KW-0677">Repeat</keyword>
<protein>
    <submittedName>
        <fullName evidence="12">Thyroglobulin type-1 domain-containing protein</fullName>
    </submittedName>
</protein>
<evidence type="ECO:0000256" key="1">
    <source>
        <dbReference type="ARBA" id="ARBA00004613"/>
    </source>
</evidence>
<keyword evidence="11" id="KW-1185">Reference proteome</keyword>
<feature type="domain" description="Thyroglobulin type-1" evidence="9">
    <location>
        <begin position="100"/>
        <end position="170"/>
    </location>
</feature>
<dbReference type="GO" id="GO:0030198">
    <property type="term" value="P:extracellular matrix organization"/>
    <property type="evidence" value="ECO:0007669"/>
    <property type="project" value="TreeGrafter"/>
</dbReference>
<dbReference type="Gene3D" id="4.10.800.10">
    <property type="entry name" value="Thyroglobulin type-1"/>
    <property type="match status" value="1"/>
</dbReference>
<name>A0A183V825_TOXCA</name>
<dbReference type="SUPFAM" id="SSF57610">
    <property type="entry name" value="Thyroglobulin type-1 domain"/>
    <property type="match status" value="1"/>
</dbReference>
<evidence type="ECO:0000256" key="7">
    <source>
        <dbReference type="PROSITE-ProRule" id="PRU00500"/>
    </source>
</evidence>
<dbReference type="InterPro" id="IPR018247">
    <property type="entry name" value="EF_Hand_1_Ca_BS"/>
</dbReference>
<proteinExistence type="predicted"/>
<dbReference type="Pfam" id="PF00086">
    <property type="entry name" value="Thyroglobulin_1"/>
    <property type="match status" value="1"/>
</dbReference>
<evidence type="ECO:0000259" key="9">
    <source>
        <dbReference type="PROSITE" id="PS51162"/>
    </source>
</evidence>
<sequence>MRSAAVLCITIFALSFYVKVNGRPYNIRPTILFSDASALLFDGSLLKRLLCICDLNMARMLGVPMTKAKMEEALRNETDDATHIKAANEAVDDVNNEEENVDCKTQREQAMKKLQMNANSGNYVPTCTGDNDMLYDPIQCHRPSQFCWCVNPETGTPLQGMSKYNGKPNCSRNDARIDANMNREIKGCIGKKKVKFYQRLFASLISEWIITIGEEANEETISNKDKAARWKFAQLDTNNNNRLERREWKSYREELKQLNKLRKCGRNFMRFCDRDGDRRITLDEWLNCTLNGSCFFLAVVWSNTNIGDEKQEDGRQFRPSF</sequence>
<reference evidence="12" key="1">
    <citation type="submission" date="2016-06" db="UniProtKB">
        <authorList>
            <consortium name="WormBaseParasite"/>
        </authorList>
    </citation>
    <scope>IDENTIFICATION</scope>
</reference>
<dbReference type="InterPro" id="IPR036857">
    <property type="entry name" value="Thyroglobulin_1_sf"/>
</dbReference>
<evidence type="ECO:0000256" key="6">
    <source>
        <dbReference type="ARBA" id="ARBA00023180"/>
    </source>
</evidence>
<dbReference type="InterPro" id="IPR000716">
    <property type="entry name" value="Thyroglobulin_1"/>
</dbReference>
<comment type="caution">
    <text evidence="7">Lacks conserved residue(s) required for the propagation of feature annotation.</text>
</comment>
<evidence type="ECO:0000256" key="3">
    <source>
        <dbReference type="ARBA" id="ARBA00022737"/>
    </source>
</evidence>
<dbReference type="Pfam" id="PF10591">
    <property type="entry name" value="SPARC_Ca_bdg"/>
    <property type="match status" value="1"/>
</dbReference>
<dbReference type="PANTHER" id="PTHR12352">
    <property type="entry name" value="SECRETED MODULAR CALCIUM-BINDING PROTEIN"/>
    <property type="match status" value="1"/>
</dbReference>
<organism evidence="11 12">
    <name type="scientific">Toxocara canis</name>
    <name type="common">Canine roundworm</name>
    <dbReference type="NCBI Taxonomy" id="6265"/>
    <lineage>
        <taxon>Eukaryota</taxon>
        <taxon>Metazoa</taxon>
        <taxon>Ecdysozoa</taxon>
        <taxon>Nematoda</taxon>
        <taxon>Chromadorea</taxon>
        <taxon>Rhabditida</taxon>
        <taxon>Spirurina</taxon>
        <taxon>Ascaridomorpha</taxon>
        <taxon>Ascaridoidea</taxon>
        <taxon>Toxocaridae</taxon>
        <taxon>Toxocara</taxon>
    </lineage>
</organism>
<reference evidence="10 11" key="2">
    <citation type="submission" date="2018-11" db="EMBL/GenBank/DDBJ databases">
        <authorList>
            <consortium name="Pathogen Informatics"/>
        </authorList>
    </citation>
    <scope>NUCLEOTIDE SEQUENCE [LARGE SCALE GENOMIC DNA]</scope>
</reference>
<dbReference type="PROSITE" id="PS00018">
    <property type="entry name" value="EF_HAND_1"/>
    <property type="match status" value="2"/>
</dbReference>
<keyword evidence="2" id="KW-0964">Secreted</keyword>
<dbReference type="InterPro" id="IPR011992">
    <property type="entry name" value="EF-hand-dom_pair"/>
</dbReference>
<gene>
    <name evidence="10" type="ORF">TCNE_LOCUS16895</name>
</gene>
<feature type="disulfide bond" evidence="7">
    <location>
        <begin position="140"/>
        <end position="147"/>
    </location>
</feature>
<dbReference type="Gene3D" id="1.10.238.10">
    <property type="entry name" value="EF-hand"/>
    <property type="match status" value="1"/>
</dbReference>
<keyword evidence="4" id="KW-0106">Calcium</keyword>
<dbReference type="SMART" id="SM00211">
    <property type="entry name" value="TY"/>
    <property type="match status" value="1"/>
</dbReference>
<dbReference type="CDD" id="cd16234">
    <property type="entry name" value="EFh_SPARC_SMOC"/>
    <property type="match status" value="1"/>
</dbReference>
<comment type="subcellular location">
    <subcellularLocation>
        <location evidence="1">Secreted</location>
    </subcellularLocation>
</comment>
<dbReference type="WBParaSite" id="TCNE_0001689601-mRNA-1">
    <property type="protein sequence ID" value="TCNE_0001689601-mRNA-1"/>
    <property type="gene ID" value="TCNE_0001689601"/>
</dbReference>
<dbReference type="CDD" id="cd00191">
    <property type="entry name" value="TY"/>
    <property type="match status" value="1"/>
</dbReference>
<keyword evidence="5 7" id="KW-1015">Disulfide bond</keyword>
<evidence type="ECO:0000256" key="4">
    <source>
        <dbReference type="ARBA" id="ARBA00022837"/>
    </source>
</evidence>
<dbReference type="PANTHER" id="PTHR12352:SF30">
    <property type="entry name" value="FI05255P"/>
    <property type="match status" value="1"/>
</dbReference>
<dbReference type="GO" id="GO:0005615">
    <property type="term" value="C:extracellular space"/>
    <property type="evidence" value="ECO:0007669"/>
    <property type="project" value="TreeGrafter"/>
</dbReference>
<evidence type="ECO:0000313" key="10">
    <source>
        <dbReference type="EMBL" id="VDM48216.1"/>
    </source>
</evidence>
<dbReference type="SUPFAM" id="SSF47473">
    <property type="entry name" value="EF-hand"/>
    <property type="match status" value="1"/>
</dbReference>
<accession>A0A183V825</accession>
<dbReference type="GO" id="GO:0050840">
    <property type="term" value="F:extracellular matrix binding"/>
    <property type="evidence" value="ECO:0007669"/>
    <property type="project" value="TreeGrafter"/>
</dbReference>
<dbReference type="GO" id="GO:0008201">
    <property type="term" value="F:heparin binding"/>
    <property type="evidence" value="ECO:0007669"/>
    <property type="project" value="TreeGrafter"/>
</dbReference>
<dbReference type="Proteomes" id="UP000050794">
    <property type="component" value="Unassembled WGS sequence"/>
</dbReference>
<evidence type="ECO:0000313" key="11">
    <source>
        <dbReference type="Proteomes" id="UP000050794"/>
    </source>
</evidence>
<keyword evidence="8" id="KW-0732">Signal</keyword>
<dbReference type="GO" id="GO:0005604">
    <property type="term" value="C:basement membrane"/>
    <property type="evidence" value="ECO:0007669"/>
    <property type="project" value="TreeGrafter"/>
</dbReference>
<evidence type="ECO:0000256" key="5">
    <source>
        <dbReference type="ARBA" id="ARBA00023157"/>
    </source>
</evidence>
<dbReference type="InterPro" id="IPR019577">
    <property type="entry name" value="SPARC/Testican_Ca-bd-dom"/>
</dbReference>
<dbReference type="GO" id="GO:0005509">
    <property type="term" value="F:calcium ion binding"/>
    <property type="evidence" value="ECO:0007669"/>
    <property type="project" value="InterPro"/>
</dbReference>
<evidence type="ECO:0000256" key="8">
    <source>
        <dbReference type="SAM" id="SignalP"/>
    </source>
</evidence>
<dbReference type="EMBL" id="UYWY01023981">
    <property type="protein sequence ID" value="VDM48216.1"/>
    <property type="molecule type" value="Genomic_DNA"/>
</dbReference>